<dbReference type="EMBL" id="QQWC01000004">
    <property type="protein sequence ID" value="REJ40907.1"/>
    <property type="molecule type" value="Genomic_DNA"/>
</dbReference>
<protein>
    <submittedName>
        <fullName evidence="3">Uma2 family endonuclease</fullName>
    </submittedName>
</protein>
<dbReference type="GO" id="GO:0004519">
    <property type="term" value="F:endonuclease activity"/>
    <property type="evidence" value="ECO:0007669"/>
    <property type="project" value="UniProtKB-KW"/>
</dbReference>
<keyword evidence="1" id="KW-0175">Coiled coil</keyword>
<proteinExistence type="predicted"/>
<dbReference type="InterPro" id="IPR012296">
    <property type="entry name" value="Nuclease_put_TT1808"/>
</dbReference>
<keyword evidence="3" id="KW-0255">Endonuclease</keyword>
<evidence type="ECO:0000313" key="4">
    <source>
        <dbReference type="Proteomes" id="UP000256873"/>
    </source>
</evidence>
<dbReference type="Pfam" id="PF05685">
    <property type="entry name" value="Uma2"/>
    <property type="match status" value="1"/>
</dbReference>
<dbReference type="Proteomes" id="UP000256873">
    <property type="component" value="Unassembled WGS sequence"/>
</dbReference>
<sequence>MTTLDILPEVTCPPTDLWSDEPPLESDLHLQQIIILLSCLELLWQEKNDYYASGNLTIYYNEEQLKKRDFCGPDFFVVLDTEKRPRKSWVVWGEQGKYPNVIVEILSDSTANIDRTKKKILYQNTFRTPNYFWFDPNTLEWQGFRLIEGQYQAISANEQGYLWSEELGLYLGIFDRKLRYFTVDGQLVPTPQEAELQQRQAKEQILLEKEQERQAKEQALLEKEQERQAKEQILLEKEQILSEKEQERQAKEQALLEKEQERQAKEKLAAKLRELGINPQTI</sequence>
<dbReference type="CDD" id="cd06260">
    <property type="entry name" value="DUF820-like"/>
    <property type="match status" value="1"/>
</dbReference>
<keyword evidence="3" id="KW-0378">Hydrolase</keyword>
<evidence type="ECO:0000259" key="2">
    <source>
        <dbReference type="Pfam" id="PF05685"/>
    </source>
</evidence>
<organism evidence="3 4">
    <name type="scientific">Microcystis flos-aquae TF09</name>
    <dbReference type="NCBI Taxonomy" id="2060473"/>
    <lineage>
        <taxon>Bacteria</taxon>
        <taxon>Bacillati</taxon>
        <taxon>Cyanobacteriota</taxon>
        <taxon>Cyanophyceae</taxon>
        <taxon>Oscillatoriophycideae</taxon>
        <taxon>Chroococcales</taxon>
        <taxon>Microcystaceae</taxon>
        <taxon>Microcystis</taxon>
    </lineage>
</organism>
<dbReference type="InterPro" id="IPR011335">
    <property type="entry name" value="Restrct_endonuc-II-like"/>
</dbReference>
<dbReference type="AlphaFoldDB" id="A0A3E0L0L4"/>
<name>A0A3E0L0L4_9CHRO</name>
<feature type="domain" description="Putative restriction endonuclease" evidence="2">
    <location>
        <begin position="22"/>
        <end position="170"/>
    </location>
</feature>
<dbReference type="PANTHER" id="PTHR33352">
    <property type="entry name" value="SLR1095 PROTEIN"/>
    <property type="match status" value="1"/>
</dbReference>
<accession>A0A3E0L0L4</accession>
<evidence type="ECO:0000313" key="3">
    <source>
        <dbReference type="EMBL" id="REJ40907.1"/>
    </source>
</evidence>
<dbReference type="InterPro" id="IPR008538">
    <property type="entry name" value="Uma2"/>
</dbReference>
<feature type="coiled-coil region" evidence="1">
    <location>
        <begin position="193"/>
        <end position="278"/>
    </location>
</feature>
<gene>
    <name evidence="3" type="ORF">DWQ54_14520</name>
</gene>
<dbReference type="SUPFAM" id="SSF52980">
    <property type="entry name" value="Restriction endonuclease-like"/>
    <property type="match status" value="1"/>
</dbReference>
<dbReference type="PANTHER" id="PTHR33352:SF3">
    <property type="entry name" value="SLR1612 PROTEIN"/>
    <property type="match status" value="1"/>
</dbReference>
<evidence type="ECO:0000256" key="1">
    <source>
        <dbReference type="SAM" id="Coils"/>
    </source>
</evidence>
<reference evidence="3 4" key="1">
    <citation type="submission" date="2017-10" db="EMBL/GenBank/DDBJ databases">
        <title>A large-scale comparative metagenomic study reveals the eutrophication-driven functional interactions in six Microcystis-epibionts communities.</title>
        <authorList>
            <person name="Li Q."/>
            <person name="Lin F."/>
        </authorList>
    </citation>
    <scope>NUCLEOTIDE SEQUENCE [LARGE SCALE GENOMIC DNA]</scope>
    <source>
        <strain evidence="3">TF09</strain>
    </source>
</reference>
<keyword evidence="3" id="KW-0540">Nuclease</keyword>
<comment type="caution">
    <text evidence="3">The sequence shown here is derived from an EMBL/GenBank/DDBJ whole genome shotgun (WGS) entry which is preliminary data.</text>
</comment>
<dbReference type="Gene3D" id="3.90.1570.10">
    <property type="entry name" value="tt1808, chain A"/>
    <property type="match status" value="1"/>
</dbReference>